<proteinExistence type="predicted"/>
<accession>A0A1Y2C8G5</accession>
<evidence type="ECO:0008006" key="3">
    <source>
        <dbReference type="Google" id="ProtNLM"/>
    </source>
</evidence>
<dbReference type="Gene3D" id="4.10.410.60">
    <property type="match status" value="1"/>
</dbReference>
<name>A0A1Y2C8G5_9FUNG</name>
<dbReference type="EMBL" id="MCGO01000025">
    <property type="protein sequence ID" value="ORY43322.1"/>
    <property type="molecule type" value="Genomic_DNA"/>
</dbReference>
<dbReference type="AlphaFoldDB" id="A0A1Y2C8G5"/>
<dbReference type="STRING" id="329046.A0A1Y2C8G5"/>
<evidence type="ECO:0000313" key="1">
    <source>
        <dbReference type="EMBL" id="ORY43322.1"/>
    </source>
</evidence>
<sequence length="146" mass="16670">MAGLQRGFSVLSLAASHSHPTLTATQTRSFPFAAVAIASQIRGNAGTKKKKLSAVVLRNEVKVASKRKGKHYKLKNHRGALTRWLIKSPSYKRGPVFKRAQAGTSHLNRKNRSWKTRSKRRRVEANAQQTKLLRRLIPYHRKKYMR</sequence>
<dbReference type="InterPro" id="IPR037229">
    <property type="entry name" value="Ribosomal_bL35_sf"/>
</dbReference>
<protein>
    <recommendedName>
        <fullName evidence="3">50S ribosomal protein L35</fullName>
    </recommendedName>
</protein>
<gene>
    <name evidence="1" type="ORF">BCR33DRAFT_738613</name>
</gene>
<dbReference type="OrthoDB" id="162638at2759"/>
<dbReference type="Proteomes" id="UP000193642">
    <property type="component" value="Unassembled WGS sequence"/>
</dbReference>
<organism evidence="1 2">
    <name type="scientific">Rhizoclosmatium globosum</name>
    <dbReference type="NCBI Taxonomy" id="329046"/>
    <lineage>
        <taxon>Eukaryota</taxon>
        <taxon>Fungi</taxon>
        <taxon>Fungi incertae sedis</taxon>
        <taxon>Chytridiomycota</taxon>
        <taxon>Chytridiomycota incertae sedis</taxon>
        <taxon>Chytridiomycetes</taxon>
        <taxon>Chytridiales</taxon>
        <taxon>Chytriomycetaceae</taxon>
        <taxon>Rhizoclosmatium</taxon>
    </lineage>
</organism>
<evidence type="ECO:0000313" key="2">
    <source>
        <dbReference type="Proteomes" id="UP000193642"/>
    </source>
</evidence>
<keyword evidence="2" id="KW-1185">Reference proteome</keyword>
<dbReference type="SUPFAM" id="SSF143034">
    <property type="entry name" value="L35p-like"/>
    <property type="match status" value="1"/>
</dbReference>
<reference evidence="1 2" key="1">
    <citation type="submission" date="2016-07" db="EMBL/GenBank/DDBJ databases">
        <title>Pervasive Adenine N6-methylation of Active Genes in Fungi.</title>
        <authorList>
            <consortium name="DOE Joint Genome Institute"/>
            <person name="Mondo S.J."/>
            <person name="Dannebaum R.O."/>
            <person name="Kuo R.C."/>
            <person name="Labutti K."/>
            <person name="Haridas S."/>
            <person name="Kuo A."/>
            <person name="Salamov A."/>
            <person name="Ahrendt S.R."/>
            <person name="Lipzen A."/>
            <person name="Sullivan W."/>
            <person name="Andreopoulos W.B."/>
            <person name="Clum A."/>
            <person name="Lindquist E."/>
            <person name="Daum C."/>
            <person name="Ramamoorthy G.K."/>
            <person name="Gryganskyi A."/>
            <person name="Culley D."/>
            <person name="Magnuson J.K."/>
            <person name="James T.Y."/>
            <person name="O'Malley M.A."/>
            <person name="Stajich J.E."/>
            <person name="Spatafora J.W."/>
            <person name="Visel A."/>
            <person name="Grigoriev I.V."/>
        </authorList>
    </citation>
    <scope>NUCLEOTIDE SEQUENCE [LARGE SCALE GENOMIC DNA]</scope>
    <source>
        <strain evidence="1 2">JEL800</strain>
    </source>
</reference>
<comment type="caution">
    <text evidence="1">The sequence shown here is derived from an EMBL/GenBank/DDBJ whole genome shotgun (WGS) entry which is preliminary data.</text>
</comment>